<proteinExistence type="predicted"/>
<dbReference type="PRINTS" id="PR00114">
    <property type="entry name" value="STPHPHTASE"/>
</dbReference>
<dbReference type="InterPro" id="IPR029052">
    <property type="entry name" value="Metallo-depent_PP-like"/>
</dbReference>
<dbReference type="InterPro" id="IPR050126">
    <property type="entry name" value="Ap4A_hydrolase"/>
</dbReference>
<dbReference type="CDD" id="cd07423">
    <property type="entry name" value="MPP_Prp_like"/>
    <property type="match status" value="1"/>
</dbReference>
<evidence type="ECO:0000259" key="2">
    <source>
        <dbReference type="Pfam" id="PF16542"/>
    </source>
</evidence>
<dbReference type="InterPro" id="IPR032380">
    <property type="entry name" value="PNKP_ligase_dom"/>
</dbReference>
<dbReference type="eggNOG" id="COG4639">
    <property type="taxonomic scope" value="Bacteria"/>
</dbReference>
<dbReference type="Gene3D" id="3.40.50.300">
    <property type="entry name" value="P-loop containing nucleotide triphosphate hydrolases"/>
    <property type="match status" value="1"/>
</dbReference>
<evidence type="ECO:0000313" key="4">
    <source>
        <dbReference type="Proteomes" id="UP000002964"/>
    </source>
</evidence>
<dbReference type="PANTHER" id="PTHR42850">
    <property type="entry name" value="METALLOPHOSPHOESTERASE"/>
    <property type="match status" value="1"/>
</dbReference>
<dbReference type="eggNOG" id="COG0639">
    <property type="taxonomic scope" value="Bacteria"/>
</dbReference>
<reference evidence="3 4" key="2">
    <citation type="submission" date="2011-11" db="EMBL/GenBank/DDBJ databases">
        <authorList>
            <consortium name="US DOE Joint Genome Institute"/>
            <person name="Lucas S."/>
            <person name="Han J."/>
            <person name="Lapidus A."/>
            <person name="Cheng J.-F."/>
            <person name="Goodwin L."/>
            <person name="Pitluck S."/>
            <person name="Peters L."/>
            <person name="Ovchinnikova G."/>
            <person name="Zhang X."/>
            <person name="Detter J.C."/>
            <person name="Han C."/>
            <person name="Tapia R."/>
            <person name="Land M."/>
            <person name="Hauser L."/>
            <person name="Kyrpides N."/>
            <person name="Ivanova N."/>
            <person name="Pagani I."/>
            <person name="Vogl K."/>
            <person name="Liu Z."/>
            <person name="Overmann J."/>
            <person name="Frigaard N.-U."/>
            <person name="Bryant D."/>
            <person name="Woyke T."/>
        </authorList>
    </citation>
    <scope>NUCLEOTIDE SEQUENCE [LARGE SCALE GENOMIC DNA]</scope>
    <source>
        <strain evidence="3 4">970</strain>
    </source>
</reference>
<dbReference type="InterPro" id="IPR041780">
    <property type="entry name" value="MPP_PrpE-like"/>
</dbReference>
<dbReference type="STRING" id="631362.Thi970DRAFT_00007"/>
<protein>
    <submittedName>
        <fullName evidence="3">Polynucleotide kinase-phosphatase</fullName>
    </submittedName>
</protein>
<dbReference type="GO" id="GO:0016301">
    <property type="term" value="F:kinase activity"/>
    <property type="evidence" value="ECO:0007669"/>
    <property type="project" value="UniProtKB-KW"/>
</dbReference>
<dbReference type="InterPro" id="IPR024028">
    <property type="entry name" value="PNKP_bac"/>
</dbReference>
<keyword evidence="3" id="KW-0808">Transferase</keyword>
<dbReference type="OrthoDB" id="9807890at2"/>
<dbReference type="Pfam" id="PF13671">
    <property type="entry name" value="AAA_33"/>
    <property type="match status" value="1"/>
</dbReference>
<dbReference type="AlphaFoldDB" id="H8YVD6"/>
<gene>
    <name evidence="3" type="ORF">Thi970DRAFT_00007</name>
</gene>
<dbReference type="InterPro" id="IPR027417">
    <property type="entry name" value="P-loop_NTPase"/>
</dbReference>
<dbReference type="RefSeq" id="WP_009146499.1">
    <property type="nucleotide sequence ID" value="NZ_CP121471.1"/>
</dbReference>
<evidence type="ECO:0000259" key="1">
    <source>
        <dbReference type="Pfam" id="PF00149"/>
    </source>
</evidence>
<sequence>MTITLPVFSLIMLVGASGSGKSTFARRHFRPTEVLSSDTCRGWVSDDETDQSATKDAFEVLHFIAAKRLAARRLTVIDATNVQPDARKSLLALARRWHCLPVAIVLDLPPALCHGRNQARADRQFGSEVVRRQADQLKRSLRSLKKEGFRQIVRLDSPEAIEAVRIERQPLWNDRRADTGPFDLIGDVHGCFFELCDLLRTLGYQVNDDPAQPSAQHPEGRRALFLGDLVDRGPATPAVLRLVMQMTAAGQALCVPGNHEAKLKKWLDGRQVKPTHGLAESIAQLEKESAAFRAQVRDWIDGLVSHYVLDGGNLVAAHAGLAEEFQGRASGAVRSFALYGETTGETDAFGLPVRHDWAAAYRGRAHVVYGHTPVPEPVWINRTLCLDTGCVFGGRLTSLRWPEKAIISVLARQPYYQPVRPLADPSTLIARPADLLDITDIQGLRHIETALIPRVRIGEDQAAAALEVMSRFAVDPHWLIYLPPTMAPAATCPEGEYLEHPRPVLEDYRRGGVTRLIGQEKHMGSRAVVIVTRADGVAARRFGATDRREGVIHTRTGRPFFADRALERALLERLRGAVAASGLWEEFNTDWLALDAELMPWSAKALELLKSQYATVGAAGQRGLAAAVDLLDQAVARGGAPEDLLARFRARQTMLDDYVAAYRRYCWDTPSLEDYRLAPFHLLAAEGRTFSDRDHLWHIQTLARLCAADALLQATAYRLVNLEDAHSEQALIDWWLELTGRGGEGLVIKPLDWVTTSQSGQRGKWVQPAIKCRGREYLRIIYGPEYTHPEHLGRLRARSLGSKRALALREYALGLEALHRFVSGEPLYRVHECVFGVLALESEGVDPRL</sequence>
<feature type="domain" description="Polynucleotide kinase-phosphatase ligase" evidence="2">
    <location>
        <begin position="464"/>
        <end position="843"/>
    </location>
</feature>
<keyword evidence="3" id="KW-0418">Kinase</keyword>
<dbReference type="InterPro" id="IPR006186">
    <property type="entry name" value="Ser/Thr-sp_prot-phosphatase"/>
</dbReference>
<dbReference type="Gene3D" id="3.30.470.30">
    <property type="entry name" value="DNA ligase/mRNA capping enzyme"/>
    <property type="match status" value="2"/>
</dbReference>
<dbReference type="InterPro" id="IPR004843">
    <property type="entry name" value="Calcineurin-like_PHP"/>
</dbReference>
<accession>H8YVD6</accession>
<dbReference type="Gene3D" id="3.60.21.10">
    <property type="match status" value="1"/>
</dbReference>
<name>H8YVD6_9GAMM</name>
<dbReference type="GO" id="GO:0016791">
    <property type="term" value="F:phosphatase activity"/>
    <property type="evidence" value="ECO:0007669"/>
    <property type="project" value="TreeGrafter"/>
</dbReference>
<feature type="domain" description="Calcineurin-like phosphoesterase" evidence="1">
    <location>
        <begin position="181"/>
        <end position="375"/>
    </location>
</feature>
<dbReference type="SUPFAM" id="SSF56300">
    <property type="entry name" value="Metallo-dependent phosphatases"/>
    <property type="match status" value="1"/>
</dbReference>
<dbReference type="SUPFAM" id="SSF52540">
    <property type="entry name" value="P-loop containing nucleoside triphosphate hydrolases"/>
    <property type="match status" value="1"/>
</dbReference>
<dbReference type="EMBL" id="JH603163">
    <property type="protein sequence ID" value="EIC23876.1"/>
    <property type="molecule type" value="Genomic_DNA"/>
</dbReference>
<dbReference type="Pfam" id="PF00149">
    <property type="entry name" value="Metallophos"/>
    <property type="match status" value="1"/>
</dbReference>
<dbReference type="PANTHER" id="PTHR42850:SF7">
    <property type="entry name" value="BIS(5'-NUCLEOSYL)-TETRAPHOSPHATASE PRPE [ASYMMETRICAL]"/>
    <property type="match status" value="1"/>
</dbReference>
<dbReference type="HOGENOM" id="CLU_016728_0_0_6"/>
<dbReference type="GO" id="GO:0005737">
    <property type="term" value="C:cytoplasm"/>
    <property type="evidence" value="ECO:0007669"/>
    <property type="project" value="TreeGrafter"/>
</dbReference>
<dbReference type="Pfam" id="PF16542">
    <property type="entry name" value="PNKP_ligase"/>
    <property type="match status" value="1"/>
</dbReference>
<keyword evidence="4" id="KW-1185">Reference proteome</keyword>
<organism evidence="3 4">
    <name type="scientific">Thiorhodovibrio frisius</name>
    <dbReference type="NCBI Taxonomy" id="631362"/>
    <lineage>
        <taxon>Bacteria</taxon>
        <taxon>Pseudomonadati</taxon>
        <taxon>Pseudomonadota</taxon>
        <taxon>Gammaproteobacteria</taxon>
        <taxon>Chromatiales</taxon>
        <taxon>Chromatiaceae</taxon>
        <taxon>Thiorhodovibrio</taxon>
    </lineage>
</organism>
<evidence type="ECO:0000313" key="3">
    <source>
        <dbReference type="EMBL" id="EIC23876.1"/>
    </source>
</evidence>
<reference evidence="4" key="1">
    <citation type="submission" date="2011-06" db="EMBL/GenBank/DDBJ databases">
        <authorList>
            <consortium name="US DOE Joint Genome Institute (JGI-PGF)"/>
            <person name="Lucas S."/>
            <person name="Han J."/>
            <person name="Lapidus A."/>
            <person name="Cheng J.-F."/>
            <person name="Goodwin L."/>
            <person name="Pitluck S."/>
            <person name="Peters L."/>
            <person name="Land M.L."/>
            <person name="Hauser L."/>
            <person name="Vogl K."/>
            <person name="Liu Z."/>
            <person name="Overmann J."/>
            <person name="Frigaard N.-U."/>
            <person name="Bryant D.A."/>
            <person name="Woyke T.J."/>
        </authorList>
    </citation>
    <scope>NUCLEOTIDE SEQUENCE [LARGE SCALE GENOMIC DNA]</scope>
    <source>
        <strain evidence="4">970</strain>
    </source>
</reference>
<dbReference type="SUPFAM" id="SSF56091">
    <property type="entry name" value="DNA ligase/mRNA capping enzyme, catalytic domain"/>
    <property type="match status" value="1"/>
</dbReference>
<dbReference type="Proteomes" id="UP000002964">
    <property type="component" value="Unassembled WGS sequence"/>
</dbReference>
<dbReference type="NCBIfam" id="TIGR04075">
    <property type="entry name" value="bacter_Pnkp"/>
    <property type="match status" value="1"/>
</dbReference>